<sequence>GFNDGEGGRQGLCQREGRAAKRGRSRRAVRLASERNLSPRGKEGGEGLSSILTPWAQERPRGLERG</sequence>
<reference evidence="2" key="1">
    <citation type="submission" date="2014-05" db="EMBL/GenBank/DDBJ databases">
        <title>The transcriptome of the halophilic microalga Tetraselmis sp. GSL018 isolated from the Great Salt Lake, Utah.</title>
        <authorList>
            <person name="Jinkerson R.E."/>
            <person name="D'Adamo S."/>
            <person name="Posewitz M.C."/>
        </authorList>
    </citation>
    <scope>NUCLEOTIDE SEQUENCE</scope>
    <source>
        <strain evidence="2">GSL018</strain>
    </source>
</reference>
<feature type="non-terminal residue" evidence="2">
    <location>
        <position position="66"/>
    </location>
</feature>
<dbReference type="EMBL" id="GBEZ01022670">
    <property type="protein sequence ID" value="JAC64179.1"/>
    <property type="molecule type" value="Transcribed_RNA"/>
</dbReference>
<feature type="non-terminal residue" evidence="2">
    <location>
        <position position="1"/>
    </location>
</feature>
<name>A0A061R0E9_9CHLO</name>
<evidence type="ECO:0000256" key="1">
    <source>
        <dbReference type="SAM" id="MobiDB-lite"/>
    </source>
</evidence>
<accession>A0A061R0E9</accession>
<feature type="compositionally biased region" description="Basic residues" evidence="1">
    <location>
        <begin position="20"/>
        <end position="29"/>
    </location>
</feature>
<feature type="region of interest" description="Disordered" evidence="1">
    <location>
        <begin position="1"/>
        <end position="66"/>
    </location>
</feature>
<proteinExistence type="predicted"/>
<protein>
    <submittedName>
        <fullName evidence="2">Uncharacterized protein</fullName>
    </submittedName>
</protein>
<organism evidence="2">
    <name type="scientific">Tetraselmis sp. GSL018</name>
    <dbReference type="NCBI Taxonomy" id="582737"/>
    <lineage>
        <taxon>Eukaryota</taxon>
        <taxon>Viridiplantae</taxon>
        <taxon>Chlorophyta</taxon>
        <taxon>core chlorophytes</taxon>
        <taxon>Chlorodendrophyceae</taxon>
        <taxon>Chlorodendrales</taxon>
        <taxon>Chlorodendraceae</taxon>
        <taxon>Tetraselmis</taxon>
    </lineage>
</organism>
<dbReference type="AlphaFoldDB" id="A0A061R0E9"/>
<gene>
    <name evidence="2" type="ORF">TSPGSL018_18890</name>
</gene>
<evidence type="ECO:0000313" key="2">
    <source>
        <dbReference type="EMBL" id="JAC64179.1"/>
    </source>
</evidence>
<feature type="compositionally biased region" description="Gly residues" evidence="1">
    <location>
        <begin position="1"/>
        <end position="10"/>
    </location>
</feature>